<dbReference type="RefSeq" id="WP_068042086.1">
    <property type="nucleotide sequence ID" value="NZ_JAAXOO010000005.1"/>
</dbReference>
<dbReference type="EMBL" id="JAAXOO010000005">
    <property type="protein sequence ID" value="NKY35439.1"/>
    <property type="molecule type" value="Genomic_DNA"/>
</dbReference>
<keyword evidence="3" id="KW-0804">Transcription</keyword>
<dbReference type="AlphaFoldDB" id="A0A846XJH8"/>
<dbReference type="PROSITE" id="PS50943">
    <property type="entry name" value="HTH_CROC1"/>
    <property type="match status" value="1"/>
</dbReference>
<dbReference type="CDD" id="cd00093">
    <property type="entry name" value="HTH_XRE"/>
    <property type="match status" value="1"/>
</dbReference>
<dbReference type="InterPro" id="IPR050807">
    <property type="entry name" value="TransReg_Diox_bact_type"/>
</dbReference>
<organism evidence="5 6">
    <name type="scientific">Nocardia speluncae</name>
    <dbReference type="NCBI Taxonomy" id="419477"/>
    <lineage>
        <taxon>Bacteria</taxon>
        <taxon>Bacillati</taxon>
        <taxon>Actinomycetota</taxon>
        <taxon>Actinomycetes</taxon>
        <taxon>Mycobacteriales</taxon>
        <taxon>Nocardiaceae</taxon>
        <taxon>Nocardia</taxon>
    </lineage>
</organism>
<dbReference type="PANTHER" id="PTHR46797">
    <property type="entry name" value="HTH-TYPE TRANSCRIPTIONAL REGULATOR"/>
    <property type="match status" value="1"/>
</dbReference>
<dbReference type="GO" id="GO:0005829">
    <property type="term" value="C:cytosol"/>
    <property type="evidence" value="ECO:0007669"/>
    <property type="project" value="TreeGrafter"/>
</dbReference>
<accession>A0A846XJH8</accession>
<dbReference type="PANTHER" id="PTHR46797:SF23">
    <property type="entry name" value="HTH-TYPE TRANSCRIPTIONAL REGULATOR SUTR"/>
    <property type="match status" value="1"/>
</dbReference>
<evidence type="ECO:0000256" key="2">
    <source>
        <dbReference type="ARBA" id="ARBA00023125"/>
    </source>
</evidence>
<dbReference type="GO" id="GO:0003677">
    <property type="term" value="F:DNA binding"/>
    <property type="evidence" value="ECO:0007669"/>
    <property type="project" value="UniProtKB-KW"/>
</dbReference>
<evidence type="ECO:0000259" key="4">
    <source>
        <dbReference type="PROSITE" id="PS50943"/>
    </source>
</evidence>
<dbReference type="GO" id="GO:0003700">
    <property type="term" value="F:DNA-binding transcription factor activity"/>
    <property type="evidence" value="ECO:0007669"/>
    <property type="project" value="TreeGrafter"/>
</dbReference>
<name>A0A846XJH8_9NOCA</name>
<dbReference type="Pfam" id="PF01381">
    <property type="entry name" value="HTH_3"/>
    <property type="match status" value="1"/>
</dbReference>
<keyword evidence="6" id="KW-1185">Reference proteome</keyword>
<dbReference type="SMART" id="SM00530">
    <property type="entry name" value="HTH_XRE"/>
    <property type="match status" value="1"/>
</dbReference>
<keyword evidence="1" id="KW-0805">Transcription regulation</keyword>
<dbReference type="Proteomes" id="UP000565715">
    <property type="component" value="Unassembled WGS sequence"/>
</dbReference>
<protein>
    <submittedName>
        <fullName evidence="5">Helix-turn-helix transcriptional regulator</fullName>
    </submittedName>
</protein>
<dbReference type="InterPro" id="IPR010982">
    <property type="entry name" value="Lambda_DNA-bd_dom_sf"/>
</dbReference>
<keyword evidence="2" id="KW-0238">DNA-binding</keyword>
<evidence type="ECO:0000313" key="6">
    <source>
        <dbReference type="Proteomes" id="UP000565715"/>
    </source>
</evidence>
<dbReference type="SUPFAM" id="SSF47413">
    <property type="entry name" value="lambda repressor-like DNA-binding domains"/>
    <property type="match status" value="1"/>
</dbReference>
<dbReference type="Gene3D" id="1.10.260.40">
    <property type="entry name" value="lambda repressor-like DNA-binding domains"/>
    <property type="match status" value="1"/>
</dbReference>
<evidence type="ECO:0000256" key="3">
    <source>
        <dbReference type="ARBA" id="ARBA00023163"/>
    </source>
</evidence>
<comment type="caution">
    <text evidence="5">The sequence shown here is derived from an EMBL/GenBank/DDBJ whole genome shotgun (WGS) entry which is preliminary data.</text>
</comment>
<proteinExistence type="predicted"/>
<feature type="domain" description="HTH cro/C1-type" evidence="4">
    <location>
        <begin position="14"/>
        <end position="69"/>
    </location>
</feature>
<reference evidence="5 6" key="1">
    <citation type="submission" date="2020-04" db="EMBL/GenBank/DDBJ databases">
        <title>MicrobeNet Type strains.</title>
        <authorList>
            <person name="Nicholson A.C."/>
        </authorList>
    </citation>
    <scope>NUCLEOTIDE SEQUENCE [LARGE SCALE GENOMIC DNA]</scope>
    <source>
        <strain evidence="5 6">DSM 45078</strain>
    </source>
</reference>
<dbReference type="InterPro" id="IPR001387">
    <property type="entry name" value="Cro/C1-type_HTH"/>
</dbReference>
<sequence length="73" mass="8214">MAEGELQRVVGTNLLRIRREMKLSQERLANDVLGLSTRYVAGIEAGRHNMTLRSVERLAEALGVNPLELMTQH</sequence>
<evidence type="ECO:0000256" key="1">
    <source>
        <dbReference type="ARBA" id="ARBA00023015"/>
    </source>
</evidence>
<evidence type="ECO:0000313" key="5">
    <source>
        <dbReference type="EMBL" id="NKY35439.1"/>
    </source>
</evidence>
<gene>
    <name evidence="5" type="ORF">HGA13_20540</name>
</gene>